<name>A0A8K0F0V0_BRALA</name>
<evidence type="ECO:0000256" key="1">
    <source>
        <dbReference type="SAM" id="MobiDB-lite"/>
    </source>
</evidence>
<organism evidence="3 4">
    <name type="scientific">Branchiostoma lanceolatum</name>
    <name type="common">Common lancelet</name>
    <name type="synonym">Amphioxus lanceolatum</name>
    <dbReference type="NCBI Taxonomy" id="7740"/>
    <lineage>
        <taxon>Eukaryota</taxon>
        <taxon>Metazoa</taxon>
        <taxon>Chordata</taxon>
        <taxon>Cephalochordata</taxon>
        <taxon>Leptocardii</taxon>
        <taxon>Amphioxiformes</taxon>
        <taxon>Branchiostomatidae</taxon>
        <taxon>Branchiostoma</taxon>
    </lineage>
</organism>
<accession>A0A8K0F0V0</accession>
<feature type="compositionally biased region" description="Low complexity" evidence="1">
    <location>
        <begin position="50"/>
        <end position="60"/>
    </location>
</feature>
<keyword evidence="2" id="KW-1133">Transmembrane helix</keyword>
<feature type="region of interest" description="Disordered" evidence="1">
    <location>
        <begin position="163"/>
        <end position="183"/>
    </location>
</feature>
<dbReference type="Proteomes" id="UP000838412">
    <property type="component" value="Chromosome 9"/>
</dbReference>
<protein>
    <submittedName>
        <fullName evidence="3">Hypp5227 protein</fullName>
    </submittedName>
</protein>
<dbReference type="EMBL" id="OV696694">
    <property type="protein sequence ID" value="CAH1273910.1"/>
    <property type="molecule type" value="Genomic_DNA"/>
</dbReference>
<reference evidence="3" key="1">
    <citation type="submission" date="2022-01" db="EMBL/GenBank/DDBJ databases">
        <authorList>
            <person name="Braso-Vives M."/>
        </authorList>
    </citation>
    <scope>NUCLEOTIDE SEQUENCE</scope>
</reference>
<feature type="transmembrane region" description="Helical" evidence="2">
    <location>
        <begin position="95"/>
        <end position="116"/>
    </location>
</feature>
<dbReference type="AlphaFoldDB" id="A0A8K0F0V0"/>
<feature type="compositionally biased region" description="Basic residues" evidence="1">
    <location>
        <begin position="9"/>
        <end position="39"/>
    </location>
</feature>
<evidence type="ECO:0000313" key="4">
    <source>
        <dbReference type="Proteomes" id="UP000838412"/>
    </source>
</evidence>
<evidence type="ECO:0000256" key="2">
    <source>
        <dbReference type="SAM" id="Phobius"/>
    </source>
</evidence>
<sequence>MGKGERRGRVGRRRAAAGHQRRRQANNRRNRQRRHHHRSGGGATLTSLFSAGQSAGGQPAQQPHVLSRRLVVFGLFCLIPGIVTTALYSGSTRTLALAGYGMLGVGILMILVAWGLRCKAGNAAQNNATPQVQQMEEGVQQADGTAMHTLTVVGLQQSLSNPCQQPPPYPGFRYRPGPSYMLP</sequence>
<feature type="region of interest" description="Disordered" evidence="1">
    <location>
        <begin position="1"/>
        <end position="60"/>
    </location>
</feature>
<gene>
    <name evidence="3" type="primary">Hypp5227</name>
    <name evidence="3" type="ORF">BLAG_LOCUS25102</name>
</gene>
<keyword evidence="2" id="KW-0472">Membrane</keyword>
<feature type="compositionally biased region" description="Low complexity" evidence="1">
    <location>
        <begin position="171"/>
        <end position="183"/>
    </location>
</feature>
<proteinExistence type="predicted"/>
<keyword evidence="4" id="KW-1185">Reference proteome</keyword>
<feature type="transmembrane region" description="Helical" evidence="2">
    <location>
        <begin position="70"/>
        <end position="89"/>
    </location>
</feature>
<keyword evidence="2" id="KW-0812">Transmembrane</keyword>
<evidence type="ECO:0000313" key="3">
    <source>
        <dbReference type="EMBL" id="CAH1273910.1"/>
    </source>
</evidence>